<dbReference type="InterPro" id="IPR002401">
    <property type="entry name" value="Cyt_P450_E_grp-I"/>
</dbReference>
<evidence type="ECO:0000256" key="4">
    <source>
        <dbReference type="ARBA" id="ARBA00022723"/>
    </source>
</evidence>
<comment type="function">
    <text evidence="8">Cytochromes P450 are a group of heme-thiolate monooxygenases. They oxidize a variety of structurally unrelated compounds, including steroids, fatty acids, and xenobiotics.</text>
</comment>
<evidence type="ECO:0000256" key="6">
    <source>
        <dbReference type="ARBA" id="ARBA00023004"/>
    </source>
</evidence>
<dbReference type="FunFam" id="1.10.630.10:FF:000182">
    <property type="entry name" value="Cytochrome P450 3A4"/>
    <property type="match status" value="1"/>
</dbReference>
<proteinExistence type="inferred from homology"/>
<evidence type="ECO:0000256" key="8">
    <source>
        <dbReference type="ARBA" id="ARBA00043906"/>
    </source>
</evidence>
<evidence type="ECO:0000256" key="2">
    <source>
        <dbReference type="ARBA" id="ARBA00010617"/>
    </source>
</evidence>
<name>A0AA88XW48_PINIB</name>
<dbReference type="PRINTS" id="PR00463">
    <property type="entry name" value="EP450I"/>
</dbReference>
<evidence type="ECO:0000256" key="11">
    <source>
        <dbReference type="SAM" id="Phobius"/>
    </source>
</evidence>
<evidence type="ECO:0000256" key="7">
    <source>
        <dbReference type="ARBA" id="ARBA00023033"/>
    </source>
</evidence>
<evidence type="ECO:0008006" key="14">
    <source>
        <dbReference type="Google" id="ProtNLM"/>
    </source>
</evidence>
<dbReference type="GO" id="GO:0008395">
    <property type="term" value="F:steroid hydroxylase activity"/>
    <property type="evidence" value="ECO:0007669"/>
    <property type="project" value="TreeGrafter"/>
</dbReference>
<dbReference type="InterPro" id="IPR001128">
    <property type="entry name" value="Cyt_P450"/>
</dbReference>
<feature type="transmembrane region" description="Helical" evidence="11">
    <location>
        <begin position="30"/>
        <end position="50"/>
    </location>
</feature>
<comment type="caution">
    <text evidence="12">The sequence shown here is derived from an EMBL/GenBank/DDBJ whole genome shotgun (WGS) entry which is preliminary data.</text>
</comment>
<organism evidence="12 13">
    <name type="scientific">Pinctada imbricata</name>
    <name type="common">Atlantic pearl-oyster</name>
    <name type="synonym">Pinctada martensii</name>
    <dbReference type="NCBI Taxonomy" id="66713"/>
    <lineage>
        <taxon>Eukaryota</taxon>
        <taxon>Metazoa</taxon>
        <taxon>Spiralia</taxon>
        <taxon>Lophotrochozoa</taxon>
        <taxon>Mollusca</taxon>
        <taxon>Bivalvia</taxon>
        <taxon>Autobranchia</taxon>
        <taxon>Pteriomorphia</taxon>
        <taxon>Pterioida</taxon>
        <taxon>Pterioidea</taxon>
        <taxon>Pteriidae</taxon>
        <taxon>Pinctada</taxon>
    </lineage>
</organism>
<evidence type="ECO:0000256" key="5">
    <source>
        <dbReference type="ARBA" id="ARBA00023002"/>
    </source>
</evidence>
<evidence type="ECO:0000256" key="9">
    <source>
        <dbReference type="PIRSR" id="PIRSR602401-1"/>
    </source>
</evidence>
<gene>
    <name evidence="12" type="ORF">FSP39_017639</name>
</gene>
<dbReference type="PROSITE" id="PS00086">
    <property type="entry name" value="CYTOCHROME_P450"/>
    <property type="match status" value="1"/>
</dbReference>
<dbReference type="Proteomes" id="UP001186944">
    <property type="component" value="Unassembled WGS sequence"/>
</dbReference>
<accession>A0AA88XW48</accession>
<dbReference type="SUPFAM" id="SSF48264">
    <property type="entry name" value="Cytochrome P450"/>
    <property type="match status" value="1"/>
</dbReference>
<feature type="binding site" description="axial binding residue" evidence="9">
    <location>
        <position position="266"/>
    </location>
    <ligand>
        <name>heme</name>
        <dbReference type="ChEBI" id="CHEBI:30413"/>
    </ligand>
    <ligandPart>
        <name>Fe</name>
        <dbReference type="ChEBI" id="CHEBI:18248"/>
    </ligandPart>
</feature>
<dbReference type="GO" id="GO:0016705">
    <property type="term" value="F:oxidoreductase activity, acting on paired donors, with incorporation or reduction of molecular oxygen"/>
    <property type="evidence" value="ECO:0007669"/>
    <property type="project" value="InterPro"/>
</dbReference>
<keyword evidence="5 10" id="KW-0560">Oxidoreductase</keyword>
<evidence type="ECO:0000313" key="12">
    <source>
        <dbReference type="EMBL" id="KAK3088326.1"/>
    </source>
</evidence>
<dbReference type="PANTHER" id="PTHR24302:SF15">
    <property type="entry name" value="FATTY-ACID PEROXYGENASE"/>
    <property type="match status" value="1"/>
</dbReference>
<comment type="cofactor">
    <cofactor evidence="1 9">
        <name>heme</name>
        <dbReference type="ChEBI" id="CHEBI:30413"/>
    </cofactor>
</comment>
<evidence type="ECO:0000256" key="1">
    <source>
        <dbReference type="ARBA" id="ARBA00001971"/>
    </source>
</evidence>
<comment type="similarity">
    <text evidence="2 10">Belongs to the cytochrome P450 family.</text>
</comment>
<dbReference type="PANTHER" id="PTHR24302">
    <property type="entry name" value="CYTOCHROME P450 FAMILY 3"/>
    <property type="match status" value="1"/>
</dbReference>
<dbReference type="PRINTS" id="PR00385">
    <property type="entry name" value="P450"/>
</dbReference>
<keyword evidence="4 9" id="KW-0479">Metal-binding</keyword>
<sequence length="341" mass="39477">MDVIASTAFGVNVDSNNNPDDPFVKNAEKFISVTLTSPVFMILFFLPFLIKPLGRMFGLSVMDWENQIFFRDVVVREINKRTTQRTDYVDFLQLMMEAHQDVDITGDTKQRKISLTTSEIIANSLIFFFAGYETTATALSLLAYRVALNQEIQDRIFQEIDEKLQGEKPNYDNVQELEYLDMCINETLRMYPPAARFDRTCTHDTEICGIPIQKGLNVFVPVYAIHHCSDYWKDPEEFDPERFSPENKRTINPLHFLPFGYGPRNCLGMRLALLEIKIAFARIIQDLKFSAGKNTKVRYLCRFVFLYELCIPILSLIILQIFCMNCLSNFYTIHVILLNCA</sequence>
<dbReference type="GO" id="GO:0020037">
    <property type="term" value="F:heme binding"/>
    <property type="evidence" value="ECO:0007669"/>
    <property type="project" value="InterPro"/>
</dbReference>
<evidence type="ECO:0000256" key="3">
    <source>
        <dbReference type="ARBA" id="ARBA00022617"/>
    </source>
</evidence>
<keyword evidence="6 9" id="KW-0408">Iron</keyword>
<protein>
    <recommendedName>
        <fullName evidence="14">Cytochrome P450</fullName>
    </recommendedName>
</protein>
<reference evidence="12" key="1">
    <citation type="submission" date="2019-08" db="EMBL/GenBank/DDBJ databases">
        <title>The improved chromosome-level genome for the pearl oyster Pinctada fucata martensii using PacBio sequencing and Hi-C.</title>
        <authorList>
            <person name="Zheng Z."/>
        </authorList>
    </citation>
    <scope>NUCLEOTIDE SEQUENCE</scope>
    <source>
        <strain evidence="12">ZZ-2019</strain>
        <tissue evidence="12">Adductor muscle</tissue>
    </source>
</reference>
<keyword evidence="7 10" id="KW-0503">Monooxygenase</keyword>
<keyword evidence="13" id="KW-1185">Reference proteome</keyword>
<dbReference type="InterPro" id="IPR050705">
    <property type="entry name" value="Cytochrome_P450_3A"/>
</dbReference>
<dbReference type="Gene3D" id="1.10.630.10">
    <property type="entry name" value="Cytochrome P450"/>
    <property type="match status" value="1"/>
</dbReference>
<evidence type="ECO:0000256" key="10">
    <source>
        <dbReference type="RuleBase" id="RU000461"/>
    </source>
</evidence>
<keyword evidence="11" id="KW-1133">Transmembrane helix</keyword>
<feature type="transmembrane region" description="Helical" evidence="11">
    <location>
        <begin position="299"/>
        <end position="322"/>
    </location>
</feature>
<dbReference type="InterPro" id="IPR017972">
    <property type="entry name" value="Cyt_P450_CS"/>
</dbReference>
<keyword evidence="11" id="KW-0812">Transmembrane</keyword>
<dbReference type="Pfam" id="PF00067">
    <property type="entry name" value="p450"/>
    <property type="match status" value="1"/>
</dbReference>
<keyword evidence="3 9" id="KW-0349">Heme</keyword>
<dbReference type="AlphaFoldDB" id="A0AA88XW48"/>
<dbReference type="GO" id="GO:0005506">
    <property type="term" value="F:iron ion binding"/>
    <property type="evidence" value="ECO:0007669"/>
    <property type="project" value="InterPro"/>
</dbReference>
<keyword evidence="11" id="KW-0472">Membrane</keyword>
<evidence type="ECO:0000313" key="13">
    <source>
        <dbReference type="Proteomes" id="UP001186944"/>
    </source>
</evidence>
<dbReference type="EMBL" id="VSWD01000011">
    <property type="protein sequence ID" value="KAK3088326.1"/>
    <property type="molecule type" value="Genomic_DNA"/>
</dbReference>
<dbReference type="InterPro" id="IPR036396">
    <property type="entry name" value="Cyt_P450_sf"/>
</dbReference>